<proteinExistence type="predicted"/>
<evidence type="ECO:0000313" key="2">
    <source>
        <dbReference type="EMBL" id="MEZ8194000.1"/>
    </source>
</evidence>
<name>A0ABV4M382_9VIBR</name>
<protein>
    <submittedName>
        <fullName evidence="2">STAS-like domain-containing protein</fullName>
    </submittedName>
</protein>
<dbReference type="Proteomes" id="UP001569153">
    <property type="component" value="Unassembled WGS sequence"/>
</dbReference>
<dbReference type="Pfam" id="PF14213">
    <property type="entry name" value="DUF4325"/>
    <property type="match status" value="1"/>
</dbReference>
<comment type="caution">
    <text evidence="2">The sequence shown here is derived from an EMBL/GenBank/DDBJ whole genome shotgun (WGS) entry which is preliminary data.</text>
</comment>
<dbReference type="RefSeq" id="WP_371729719.1">
    <property type="nucleotide sequence ID" value="NZ_JBGOOT010000002.1"/>
</dbReference>
<organism evidence="2 3">
    <name type="scientific">Vibrio cortegadensis</name>
    <dbReference type="NCBI Taxonomy" id="1328770"/>
    <lineage>
        <taxon>Bacteria</taxon>
        <taxon>Pseudomonadati</taxon>
        <taxon>Pseudomonadota</taxon>
        <taxon>Gammaproteobacteria</taxon>
        <taxon>Vibrionales</taxon>
        <taxon>Vibrionaceae</taxon>
        <taxon>Vibrio</taxon>
    </lineage>
</organism>
<feature type="domain" description="DUF4325" evidence="1">
    <location>
        <begin position="32"/>
        <end position="92"/>
    </location>
</feature>
<reference evidence="2 3" key="1">
    <citation type="submission" date="2024-06" db="EMBL/GenBank/DDBJ databases">
        <authorList>
            <person name="Steensen K."/>
            <person name="Seneca J."/>
            <person name="Bartlau N."/>
            <person name="Yu A.X."/>
            <person name="Polz M.F."/>
        </authorList>
    </citation>
    <scope>NUCLEOTIDE SEQUENCE [LARGE SCALE GENOMIC DNA]</scope>
    <source>
        <strain evidence="2 3">FF146</strain>
    </source>
</reference>
<sequence length="117" mass="13296">MNSIRTIKVTEEFHERPKGRYITDAPGCEKTAGEVFRKNILVDALNDNDAVIVDLTGYNRYGRSFLDEAFGGLIARAGFTKAELDKKLTIKHDFVDLFIEIAHERIEAAEGKRRTHE</sequence>
<gene>
    <name evidence="2" type="ORF">ACED38_03765</name>
</gene>
<keyword evidence="3" id="KW-1185">Reference proteome</keyword>
<dbReference type="EMBL" id="JBGOOT010000002">
    <property type="protein sequence ID" value="MEZ8194000.1"/>
    <property type="molecule type" value="Genomic_DNA"/>
</dbReference>
<dbReference type="InterPro" id="IPR025474">
    <property type="entry name" value="DUF4325"/>
</dbReference>
<accession>A0ABV4M382</accession>
<evidence type="ECO:0000259" key="1">
    <source>
        <dbReference type="Pfam" id="PF14213"/>
    </source>
</evidence>
<evidence type="ECO:0000313" key="3">
    <source>
        <dbReference type="Proteomes" id="UP001569153"/>
    </source>
</evidence>